<feature type="region of interest" description="Disordered" evidence="1">
    <location>
        <begin position="150"/>
        <end position="217"/>
    </location>
</feature>
<evidence type="ECO:0000313" key="2">
    <source>
        <dbReference type="EMBL" id="AFZ81188.1"/>
    </source>
</evidence>
<sequence>MEKPRGGYIPLNTMFYKDRAPNSSENKSPYKSIEEEKENVPKTVMVDLAPLTEDAVIMSKTSSLRKYLDSGFQIWFRVLLSEGSKELIMSAVQLFDKIKLFWADIAQPLGGIHINKACLSQLFVPLVHITKKGVKVKNLPPVQETDINLENPPIESKPSRFMTLNKKKEPSIKPIETKTVEPEISPTHAPEPAPNTALKKEEKKISRWKTLNKPPTT</sequence>
<name>L0B0Z4_THEEQ</name>
<gene>
    <name evidence="2" type="ORF">BEWA_005960</name>
</gene>
<feature type="compositionally biased region" description="Basic and acidic residues" evidence="1">
    <location>
        <begin position="166"/>
        <end position="181"/>
    </location>
</feature>
<dbReference type="RefSeq" id="XP_004830854.1">
    <property type="nucleotide sequence ID" value="XM_004830797.1"/>
</dbReference>
<dbReference type="KEGG" id="beq:BEWA_005960"/>
<proteinExistence type="predicted"/>
<reference evidence="2 3" key="1">
    <citation type="journal article" date="2012" name="BMC Genomics">
        <title>Comparative genomic analysis and phylogenetic position of Theileria equi.</title>
        <authorList>
            <person name="Kappmeyer L.S."/>
            <person name="Thiagarajan M."/>
            <person name="Herndon D.R."/>
            <person name="Ramsay J.D."/>
            <person name="Caler E."/>
            <person name="Djikeng A."/>
            <person name="Gillespie J.J."/>
            <person name="Lau A.O."/>
            <person name="Roalson E.H."/>
            <person name="Silva J.C."/>
            <person name="Silva M.G."/>
            <person name="Suarez C.E."/>
            <person name="Ueti M.W."/>
            <person name="Nene V.M."/>
            <person name="Mealey R.H."/>
            <person name="Knowles D.P."/>
            <person name="Brayton K.A."/>
        </authorList>
    </citation>
    <scope>NUCLEOTIDE SEQUENCE [LARGE SCALE GENOMIC DNA]</scope>
    <source>
        <strain evidence="2 3">WA</strain>
    </source>
</reference>
<dbReference type="GeneID" id="15806330"/>
<dbReference type="VEuPathDB" id="PiroplasmaDB:BEWA_005960"/>
<accession>L0B0Z4</accession>
<dbReference type="Proteomes" id="UP000031512">
    <property type="component" value="Chromosome 3"/>
</dbReference>
<dbReference type="AlphaFoldDB" id="L0B0Z4"/>
<protein>
    <submittedName>
        <fullName evidence="2">Uncharacterized protein</fullName>
    </submittedName>
</protein>
<dbReference type="EMBL" id="CP001670">
    <property type="protein sequence ID" value="AFZ81188.1"/>
    <property type="molecule type" value="Genomic_DNA"/>
</dbReference>
<keyword evidence="3" id="KW-1185">Reference proteome</keyword>
<evidence type="ECO:0000256" key="1">
    <source>
        <dbReference type="SAM" id="MobiDB-lite"/>
    </source>
</evidence>
<evidence type="ECO:0000313" key="3">
    <source>
        <dbReference type="Proteomes" id="UP000031512"/>
    </source>
</evidence>
<organism evidence="2 3">
    <name type="scientific">Theileria equi strain WA</name>
    <dbReference type="NCBI Taxonomy" id="1537102"/>
    <lineage>
        <taxon>Eukaryota</taxon>
        <taxon>Sar</taxon>
        <taxon>Alveolata</taxon>
        <taxon>Apicomplexa</taxon>
        <taxon>Aconoidasida</taxon>
        <taxon>Piroplasmida</taxon>
        <taxon>Theileriidae</taxon>
        <taxon>Theileria</taxon>
    </lineage>
</organism>